<evidence type="ECO:0000256" key="4">
    <source>
        <dbReference type="HAMAP-Rule" id="MF_01363"/>
    </source>
</evidence>
<dbReference type="SUPFAM" id="SSF141091">
    <property type="entry name" value="L21p-like"/>
    <property type="match status" value="1"/>
</dbReference>
<dbReference type="InterPro" id="IPR028909">
    <property type="entry name" value="bL21-like"/>
</dbReference>
<dbReference type="InterPro" id="IPR036164">
    <property type="entry name" value="bL21-like_sf"/>
</dbReference>
<comment type="subunit">
    <text evidence="4">Part of the 50S ribosomal subunit. Contacts protein L20.</text>
</comment>
<proteinExistence type="inferred from homology"/>
<gene>
    <name evidence="4" type="primary">rplU</name>
    <name evidence="6" type="ORF">GCM10007879_17620</name>
</gene>
<evidence type="ECO:0000313" key="6">
    <source>
        <dbReference type="EMBL" id="GLQ17513.1"/>
    </source>
</evidence>
<reference evidence="6" key="1">
    <citation type="journal article" date="2014" name="Int. J. Syst. Evol. Microbiol.">
        <title>Complete genome of a new Firmicutes species belonging to the dominant human colonic microbiota ('Ruminococcus bicirculans') reveals two chromosomes and a selective capacity to utilize plant glucans.</title>
        <authorList>
            <consortium name="NISC Comparative Sequencing Program"/>
            <person name="Wegmann U."/>
            <person name="Louis P."/>
            <person name="Goesmann A."/>
            <person name="Henrissat B."/>
            <person name="Duncan S.H."/>
            <person name="Flint H.J."/>
        </authorList>
    </citation>
    <scope>NUCLEOTIDE SEQUENCE</scope>
    <source>
        <strain evidence="6">NBRC 107169</strain>
    </source>
</reference>
<dbReference type="EMBL" id="BSNI01000002">
    <property type="protein sequence ID" value="GLQ17513.1"/>
    <property type="molecule type" value="Genomic_DNA"/>
</dbReference>
<dbReference type="HAMAP" id="MF_01363">
    <property type="entry name" value="Ribosomal_bL21"/>
    <property type="match status" value="1"/>
</dbReference>
<reference evidence="6" key="2">
    <citation type="submission" date="2023-01" db="EMBL/GenBank/DDBJ databases">
        <title>Draft genome sequence of Maritalea porphyrae strain NBRC 107169.</title>
        <authorList>
            <person name="Sun Q."/>
            <person name="Mori K."/>
        </authorList>
    </citation>
    <scope>NUCLEOTIDE SEQUENCE</scope>
    <source>
        <strain evidence="6">NBRC 107169</strain>
    </source>
</reference>
<dbReference type="PANTHER" id="PTHR21349">
    <property type="entry name" value="50S RIBOSOMAL PROTEIN L21"/>
    <property type="match status" value="1"/>
</dbReference>
<dbReference type="PANTHER" id="PTHR21349:SF0">
    <property type="entry name" value="LARGE RIBOSOMAL SUBUNIT PROTEIN BL21M"/>
    <property type="match status" value="1"/>
</dbReference>
<evidence type="ECO:0000256" key="2">
    <source>
        <dbReference type="ARBA" id="ARBA00022980"/>
    </source>
</evidence>
<comment type="similarity">
    <text evidence="1 4 5">Belongs to the bacterial ribosomal protein bL21 family.</text>
</comment>
<keyword evidence="3 4" id="KW-0687">Ribonucleoprotein</keyword>
<evidence type="ECO:0000256" key="5">
    <source>
        <dbReference type="RuleBase" id="RU000562"/>
    </source>
</evidence>
<keyword evidence="4 5" id="KW-0699">rRNA-binding</keyword>
<comment type="function">
    <text evidence="4 5">This protein binds to 23S rRNA in the presence of protein L20.</text>
</comment>
<comment type="caution">
    <text evidence="6">The sequence shown here is derived from an EMBL/GenBank/DDBJ whole genome shotgun (WGS) entry which is preliminary data.</text>
</comment>
<dbReference type="Proteomes" id="UP001161405">
    <property type="component" value="Unassembled WGS sequence"/>
</dbReference>
<keyword evidence="4 5" id="KW-0694">RNA-binding</keyword>
<evidence type="ECO:0000313" key="7">
    <source>
        <dbReference type="Proteomes" id="UP001161405"/>
    </source>
</evidence>
<dbReference type="Gene3D" id="1.10.150.20">
    <property type="entry name" value="5' to 3' exonuclease, C-terminal subdomain"/>
    <property type="match status" value="1"/>
</dbReference>
<name>A0ABQ5USH8_9HYPH</name>
<dbReference type="Pfam" id="PF00829">
    <property type="entry name" value="Ribosomal_L21p"/>
    <property type="match status" value="1"/>
</dbReference>
<dbReference type="RefSeq" id="WP_284363709.1">
    <property type="nucleotide sequence ID" value="NZ_BSNI01000002.1"/>
</dbReference>
<dbReference type="InterPro" id="IPR001787">
    <property type="entry name" value="Ribosomal_bL21"/>
</dbReference>
<keyword evidence="2 4" id="KW-0689">Ribosomal protein</keyword>
<sequence>MFAVIKTGGKQYKVAADDVLEIEKLNAEAGDAVVFEEVLMVGADGDVTIGTPLVEGATVAAELVEQKRAKKIVVFKKKRRQNYRRKAGHRQNLSVVKITDILTGGAKPKAKAAKKPAAKAEAKSEAPAAAAKDDLKLISGVGPALEKKLHALGITSLKQVAEFDAKEIERVDAELNFKGRIEREDWISQAKTLLAGE</sequence>
<accession>A0ABQ5USH8</accession>
<dbReference type="NCBIfam" id="TIGR00061">
    <property type="entry name" value="L21"/>
    <property type="match status" value="1"/>
</dbReference>
<keyword evidence="7" id="KW-1185">Reference proteome</keyword>
<organism evidence="6 7">
    <name type="scientific">Maritalea porphyrae</name>
    <dbReference type="NCBI Taxonomy" id="880732"/>
    <lineage>
        <taxon>Bacteria</taxon>
        <taxon>Pseudomonadati</taxon>
        <taxon>Pseudomonadota</taxon>
        <taxon>Alphaproteobacteria</taxon>
        <taxon>Hyphomicrobiales</taxon>
        <taxon>Devosiaceae</taxon>
        <taxon>Maritalea</taxon>
    </lineage>
</organism>
<evidence type="ECO:0000256" key="1">
    <source>
        <dbReference type="ARBA" id="ARBA00008563"/>
    </source>
</evidence>
<protein>
    <recommendedName>
        <fullName evidence="4">Large ribosomal subunit protein bL21</fullName>
    </recommendedName>
</protein>
<evidence type="ECO:0000256" key="3">
    <source>
        <dbReference type="ARBA" id="ARBA00023274"/>
    </source>
</evidence>
<dbReference type="NCBIfam" id="NF008916">
    <property type="entry name" value="PRK12278.1-4"/>
    <property type="match status" value="1"/>
</dbReference>